<dbReference type="KEGG" id="cel:CELE_H23N18.1"/>
<dbReference type="EMBL" id="BX284605">
    <property type="protein sequence ID" value="CCD62606.1"/>
    <property type="molecule type" value="Genomic_DNA"/>
</dbReference>
<proteinExistence type="evidence at protein level"/>
<dbReference type="OrthoDB" id="5835829at2759"/>
<dbReference type="InParanoid" id="Q9TXZ6"/>
<evidence type="ECO:0000256" key="10">
    <source>
        <dbReference type="ARBA" id="ARBA00047475"/>
    </source>
</evidence>
<evidence type="ECO:0000256" key="12">
    <source>
        <dbReference type="SAM" id="SignalP"/>
    </source>
</evidence>
<dbReference type="CTD" id="186766"/>
<evidence type="ECO:0000313" key="14">
    <source>
        <dbReference type="Proteomes" id="UP000001940"/>
    </source>
</evidence>
<dbReference type="OMA" id="TSQYQND"/>
<dbReference type="EC" id="2.4.1.17" evidence="3"/>
<keyword evidence="16" id="KW-1267">Proteomics identification</keyword>
<dbReference type="eggNOG" id="KOG1192">
    <property type="taxonomic scope" value="Eukaryota"/>
</dbReference>
<keyword evidence="7 12" id="KW-0732">Signal</keyword>
<name>Q9TXZ6_CAEEL</name>
<dbReference type="Pfam" id="PF00201">
    <property type="entry name" value="UDPGT"/>
    <property type="match status" value="1"/>
</dbReference>
<evidence type="ECO:0000256" key="9">
    <source>
        <dbReference type="ARBA" id="ARBA00023136"/>
    </source>
</evidence>
<evidence type="ECO:0000256" key="7">
    <source>
        <dbReference type="ARBA" id="ARBA00022729"/>
    </source>
</evidence>
<sequence>MYFKLALYCLLISFVSSKNILIYDPIFGFSHVKFVSLMAEIIANHGHNVTLFRPYHIALPNVDGLVKNKNIQIIDYFPKHYDELLHAEKQTFPGFWNDPLISQPVLRSLVVSKLISGEMKRTATQLLQDERVLNELRSKKFDVVISETFEITGLYLAHIIDVPCIPMMPAVRYLDLGYLLGQPSLIGYAQQPGSKMAPEAGFLDRLNDVYQYFFMSCETDWTSQYQNDNIEAAIGRPLPNWKDLLRNSPIYILNSNPYLDFAVPTTATIVQVGGMTVDLKKMKNVAKLSEEYETILAERDYAVLISFGSVIRSFQMPDNFKVGLIKLFESLSDVTFIWKYEKGDVEFQKRLPKNVHLKKWVPQPSLLADKRVKLFVTHGGLGSTTEVAYTGKPALMVPIFGDQPNNADMLARHGGAIAYSKFDLANGEKLANTVKDMVFNPKYKEKAELLFDVLSNQPIDPKENFIKHLEFAMKFPNHRSQVPAVNQAGLIAQYYLDVIVFFVMISLISSYLSFVALCRLARVISGKKLKTD</sequence>
<reference evidence="13 14" key="1">
    <citation type="journal article" date="1998" name="Science">
        <title>Genome sequence of the nematode C. elegans: a platform for investigating biology.</title>
        <authorList>
            <consortium name="The C. elegans sequencing consortium"/>
            <person name="Sulson J.E."/>
            <person name="Waterston R."/>
        </authorList>
    </citation>
    <scope>NUCLEOTIDE SEQUENCE [LARGE SCALE GENOMIC DNA]</scope>
    <source>
        <strain evidence="13 14">Bristol N2</strain>
    </source>
</reference>
<dbReference type="GO" id="GO:0016020">
    <property type="term" value="C:membrane"/>
    <property type="evidence" value="ECO:0007669"/>
    <property type="project" value="UniProtKB-SubCell"/>
</dbReference>
<feature type="transmembrane region" description="Helical" evidence="11">
    <location>
        <begin position="494"/>
        <end position="518"/>
    </location>
</feature>
<dbReference type="PIR" id="T33982">
    <property type="entry name" value="T33982"/>
</dbReference>
<feature type="signal peptide" evidence="12">
    <location>
        <begin position="1"/>
        <end position="17"/>
    </location>
</feature>
<dbReference type="STRING" id="6239.H23N18.1.1"/>
<organism evidence="13 14">
    <name type="scientific">Caenorhabditis elegans</name>
    <dbReference type="NCBI Taxonomy" id="6239"/>
    <lineage>
        <taxon>Eukaryota</taxon>
        <taxon>Metazoa</taxon>
        <taxon>Ecdysozoa</taxon>
        <taxon>Nematoda</taxon>
        <taxon>Chromadorea</taxon>
        <taxon>Rhabditida</taxon>
        <taxon>Rhabditina</taxon>
        <taxon>Rhabditomorpha</taxon>
        <taxon>Rhabditoidea</taxon>
        <taxon>Rhabditidae</taxon>
        <taxon>Peloderinae</taxon>
        <taxon>Caenorhabditis</taxon>
    </lineage>
</organism>
<dbReference type="FunFam" id="3.40.50.2000:FF:000228">
    <property type="entry name" value="UDP-GlucuronosylTransferase"/>
    <property type="match status" value="1"/>
</dbReference>
<protein>
    <recommendedName>
        <fullName evidence="3">glucuronosyltransferase</fullName>
        <ecNumber evidence="3">2.4.1.17</ecNumber>
    </recommendedName>
</protein>
<evidence type="ECO:0000256" key="4">
    <source>
        <dbReference type="ARBA" id="ARBA00022676"/>
    </source>
</evidence>
<accession>Q9TXZ6</accession>
<evidence type="ECO:0000256" key="6">
    <source>
        <dbReference type="ARBA" id="ARBA00022692"/>
    </source>
</evidence>
<evidence type="ECO:0000256" key="11">
    <source>
        <dbReference type="SAM" id="Phobius"/>
    </source>
</evidence>
<dbReference type="InterPro" id="IPR002213">
    <property type="entry name" value="UDP_glucos_trans"/>
</dbReference>
<dbReference type="Proteomes" id="UP000001940">
    <property type="component" value="Chromosome V"/>
</dbReference>
<dbReference type="PANTHER" id="PTHR48043">
    <property type="entry name" value="EG:EG0003.4 PROTEIN-RELATED"/>
    <property type="match status" value="1"/>
</dbReference>
<keyword evidence="8 11" id="KW-1133">Transmembrane helix</keyword>
<feature type="chain" id="PRO_5004334837" description="glucuronosyltransferase" evidence="12">
    <location>
        <begin position="18"/>
        <end position="532"/>
    </location>
</feature>
<comment type="catalytic activity">
    <reaction evidence="10">
        <text>glucuronate acceptor + UDP-alpha-D-glucuronate = acceptor beta-D-glucuronoside + UDP + H(+)</text>
        <dbReference type="Rhea" id="RHEA:21032"/>
        <dbReference type="ChEBI" id="CHEBI:15378"/>
        <dbReference type="ChEBI" id="CHEBI:58052"/>
        <dbReference type="ChEBI" id="CHEBI:58223"/>
        <dbReference type="ChEBI" id="CHEBI:132367"/>
        <dbReference type="ChEBI" id="CHEBI:132368"/>
        <dbReference type="EC" id="2.4.1.17"/>
    </reaction>
</comment>
<dbReference type="AGR" id="WB:WBGene00019232"/>
<evidence type="ECO:0000256" key="2">
    <source>
        <dbReference type="ARBA" id="ARBA00009995"/>
    </source>
</evidence>
<comment type="similarity">
    <text evidence="2">Belongs to the UDP-glycosyltransferase family.</text>
</comment>
<evidence type="ECO:0000256" key="3">
    <source>
        <dbReference type="ARBA" id="ARBA00012544"/>
    </source>
</evidence>
<dbReference type="RefSeq" id="NP_504317.2">
    <property type="nucleotide sequence ID" value="NM_071916.8"/>
</dbReference>
<dbReference type="SMR" id="Q9TXZ6"/>
<evidence type="ECO:0000313" key="15">
    <source>
        <dbReference type="WormBase" id="H23N18.1"/>
    </source>
</evidence>
<dbReference type="SUPFAM" id="SSF53756">
    <property type="entry name" value="UDP-Glycosyltransferase/glycogen phosphorylase"/>
    <property type="match status" value="1"/>
</dbReference>
<dbReference type="FunFam" id="3.40.50.2000:FF:000038">
    <property type="entry name" value="UDP-GlucuronosylTransferase"/>
    <property type="match status" value="1"/>
</dbReference>
<comment type="subcellular location">
    <subcellularLocation>
        <location evidence="1">Membrane</location>
        <topology evidence="1">Single-pass membrane protein</topology>
    </subcellularLocation>
</comment>
<dbReference type="UCSC" id="H23N18.1">
    <property type="organism name" value="c. elegans"/>
</dbReference>
<dbReference type="GeneID" id="186766"/>
<keyword evidence="14" id="KW-1185">Reference proteome</keyword>
<dbReference type="CAZy" id="GT1">
    <property type="family name" value="Glycosyltransferase Family 1"/>
</dbReference>
<dbReference type="PeptideAtlas" id="Q9TXZ6"/>
<dbReference type="PhylomeDB" id="Q9TXZ6"/>
<keyword evidence="5" id="KW-0808">Transferase</keyword>
<evidence type="ECO:0000256" key="8">
    <source>
        <dbReference type="ARBA" id="ARBA00022989"/>
    </source>
</evidence>
<dbReference type="CDD" id="cd03784">
    <property type="entry name" value="GT1_Gtf-like"/>
    <property type="match status" value="1"/>
</dbReference>
<dbReference type="PANTHER" id="PTHR48043:SF71">
    <property type="entry name" value="GLUCURONOSYLTRANSFERASE"/>
    <property type="match status" value="1"/>
</dbReference>
<evidence type="ECO:0000256" key="1">
    <source>
        <dbReference type="ARBA" id="ARBA00004167"/>
    </source>
</evidence>
<evidence type="ECO:0007829" key="16">
    <source>
        <dbReference type="PeptideAtlas" id="Q9TXZ6"/>
    </source>
</evidence>
<evidence type="ECO:0000256" key="5">
    <source>
        <dbReference type="ARBA" id="ARBA00022679"/>
    </source>
</evidence>
<dbReference type="Gene3D" id="3.40.50.2000">
    <property type="entry name" value="Glycogen Phosphorylase B"/>
    <property type="match status" value="1"/>
</dbReference>
<dbReference type="InterPro" id="IPR050271">
    <property type="entry name" value="UDP-glycosyltransferase"/>
</dbReference>
<dbReference type="WormBase" id="H23N18.1">
    <property type="protein sequence ID" value="CE35331"/>
    <property type="gene ID" value="WBGene00019232"/>
    <property type="gene designation" value="ugt-13"/>
</dbReference>
<dbReference type="GO" id="GO:0008194">
    <property type="term" value="F:UDP-glycosyltransferase activity"/>
    <property type="evidence" value="ECO:0000318"/>
    <property type="project" value="GO_Central"/>
</dbReference>
<dbReference type="AlphaFoldDB" id="Q9TXZ6"/>
<dbReference type="Bgee" id="WBGene00019232">
    <property type="expression patterns" value="Expressed in material anatomical entity and 4 other cell types or tissues"/>
</dbReference>
<evidence type="ECO:0000313" key="13">
    <source>
        <dbReference type="EMBL" id="CCD62606.1"/>
    </source>
</evidence>
<dbReference type="FunCoup" id="Q9TXZ6">
    <property type="interactions" value="6"/>
</dbReference>
<keyword evidence="6 11" id="KW-0812">Transmembrane</keyword>
<dbReference type="HOGENOM" id="CLU_012949_1_4_1"/>
<keyword evidence="9 11" id="KW-0472">Membrane</keyword>
<keyword evidence="4" id="KW-0328">Glycosyltransferase</keyword>
<gene>
    <name evidence="13 15" type="primary">ugt-13</name>
    <name evidence="13" type="ORF">CELE_H23N18.1</name>
    <name evidence="15" type="ORF">H23N18.1</name>
</gene>
<dbReference type="GO" id="GO:0015020">
    <property type="term" value="F:glucuronosyltransferase activity"/>
    <property type="evidence" value="ECO:0007669"/>
    <property type="project" value="UniProtKB-EC"/>
</dbReference>
<dbReference type="PaxDb" id="6239-H23N18.1"/>